<dbReference type="EMBL" id="KU130126">
    <property type="protein sequence ID" value="AMR57331.1"/>
    <property type="molecule type" value="Genomic_DNA"/>
</dbReference>
<evidence type="ECO:0000313" key="2">
    <source>
        <dbReference type="Proteomes" id="UP000203989"/>
    </source>
</evidence>
<dbReference type="Proteomes" id="UP000203989">
    <property type="component" value="Segment"/>
</dbReference>
<dbReference type="RefSeq" id="YP_009276013.1">
    <property type="nucleotide sequence ID" value="NC_030934.1"/>
</dbReference>
<accession>A0A142IDM6</accession>
<sequence length="61" mass="7094">MIPKELVNKANLTPIQKNTSKSIQDAYKHNTNEALKCNQSLEDIQNWYKMQEGDVKDDRSK</sequence>
<dbReference type="KEGG" id="vg:28802477"/>
<evidence type="ECO:0000313" key="1">
    <source>
        <dbReference type="EMBL" id="AMR57331.1"/>
    </source>
</evidence>
<protein>
    <submittedName>
        <fullName evidence="1">Uncharacterized protein</fullName>
    </submittedName>
</protein>
<keyword evidence="2" id="KW-1185">Reference proteome</keyword>
<name>A0A142IDM6_9CAUD</name>
<reference evidence="1 2" key="1">
    <citation type="journal article" date="2016" name="Front. Microbiol.">
        <title>Characterization of Novel Bacteriophages for Biocontrol of Bacterial Blight in Leek Caused by Pseudomonas syringae pv. porri.</title>
        <authorList>
            <person name="Rombouts S."/>
            <person name="Lavigne R."/>
        </authorList>
    </citation>
    <scope>NUCLEOTIDE SEQUENCE [LARGE SCALE GENOMIC DNA]</scope>
</reference>
<gene>
    <name evidence="1" type="ORF">vB_PsyM_KIL1_0084</name>
</gene>
<proteinExistence type="predicted"/>
<organism evidence="1 2">
    <name type="scientific">Pseudomonas phage vB_PsyM_KIL1</name>
    <dbReference type="NCBI Taxonomy" id="1777065"/>
    <lineage>
        <taxon>Viruses</taxon>
        <taxon>Duplodnaviria</taxon>
        <taxon>Heunggongvirae</taxon>
        <taxon>Uroviricota</taxon>
        <taxon>Caudoviricetes</taxon>
        <taxon>Vandenendeviridae</taxon>
        <taxon>Gorskivirinae</taxon>
        <taxon>Flaumdravirus</taxon>
        <taxon>Flaumdravirus KIL4</taxon>
    </lineage>
</organism>
<dbReference type="GeneID" id="28802477"/>